<keyword evidence="4" id="KW-0862">Zinc</keyword>
<dbReference type="Gene3D" id="3.90.980.20">
    <property type="match status" value="1"/>
</dbReference>
<feature type="compositionally biased region" description="Low complexity" evidence="6">
    <location>
        <begin position="444"/>
        <end position="460"/>
    </location>
</feature>
<dbReference type="InterPro" id="IPR013320">
    <property type="entry name" value="ConA-like_dom_sf"/>
</dbReference>
<reference evidence="8" key="2">
    <citation type="submission" date="2021-01" db="UniProtKB">
        <authorList>
            <consortium name="EnsemblMetazoa"/>
        </authorList>
    </citation>
    <scope>IDENTIFICATION</scope>
</reference>
<protein>
    <recommendedName>
        <fullName evidence="7">B30.2/SPRY domain-containing protein</fullName>
    </recommendedName>
</protein>
<dbReference type="PANTHER" id="PTHR10598:SF0">
    <property type="entry name" value="SET1_ASH2 HISTONE METHYLTRANSFERASE COMPLEX SUBUNIT ASH2"/>
    <property type="match status" value="1"/>
</dbReference>
<dbReference type="PROSITE" id="PS50188">
    <property type="entry name" value="B302_SPRY"/>
    <property type="match status" value="1"/>
</dbReference>
<dbReference type="Pfam" id="PF21257">
    <property type="entry name" value="PHD_ash2p_like"/>
    <property type="match status" value="1"/>
</dbReference>
<evidence type="ECO:0000259" key="7">
    <source>
        <dbReference type="PROSITE" id="PS50188"/>
    </source>
</evidence>
<sequence>MHLYCAAVWRETCEKVHAKINVFQKNTLPNTTKLTRNSDLVLVSDPVLEAPSAPPEQPILMEDKKEEPDGDKEPAAALAESEAMEMETEVKPEGEVKVEAEKKPEEVAPKEDENEDKGIVPSDQPKEPSEEAVPAVAAPPAPPVAPPALTVPPAPPVPPPVAEEDASDKDEAPEEPMEVTESEAIPVQETVETSILETMTTTTEEEERTLEQESMQEEAASMVEDVMMEVESKENISDDVTVSSQDSGDKTDTEKLEPSGDCYCGEGRNYEDVELQCNQCFKWFHKACITTVNVVNTLPYMTTYTFCCKNCNVSKLETFSRKVANFKELCQCALANLQAQHKTQDPPKTMFSKETDLIPFIDTHWEQLTPMPRRTTITWHGTIVKAMMKDDDVFVCKEKPDDPEASDAEFPIFGLLDQDLSKITPNSESKLGSSLKLDSSQKLSSSLSSSLNGNSNLVSSQRISRSAKRKGFDSNQGVTSSKRTRSELPASQKLPAHGYPLEHPFNKDGYRYVLTESDPHAPSSAFEEDQWIGKPIPAHLYRMALSKDVLLALHDRAPQLKISEDRLLVTGDRGYCMTRATHGISRGSWYFEVTIDQMPEGSATRLGWSQPLGNLQAPLGYDKFSYSWRSRKGTKFHESRGKRYSEGYGEGDTLGFFIQLPEKTEKDPIIPPTYKDRALIKFKSHLYFEEKDQTSEAEKALVPTTGTKIIFFKNGQSQGVAYEDVYEGAYHPAVSLYKQSIVTVNFGPDFKYPPISLQDYRPISDLAYLSAVEQTISDILFIVEHEKDYELAARGVLIDI</sequence>
<dbReference type="Proteomes" id="UP000007110">
    <property type="component" value="Unassembled WGS sequence"/>
</dbReference>
<dbReference type="InterPro" id="IPR053835">
    <property type="entry name" value="ASH2L-like_WH"/>
</dbReference>
<dbReference type="CDD" id="cd15583">
    <property type="entry name" value="PHD_ash2p_like"/>
    <property type="match status" value="1"/>
</dbReference>
<keyword evidence="3" id="KW-0863">Zinc-finger</keyword>
<dbReference type="SUPFAM" id="SSF49899">
    <property type="entry name" value="Concanavalin A-like lectins/glucanases"/>
    <property type="match status" value="1"/>
</dbReference>
<dbReference type="RefSeq" id="XP_030835127.1">
    <property type="nucleotide sequence ID" value="XM_030979267.1"/>
</dbReference>
<feature type="region of interest" description="Disordered" evidence="6">
    <location>
        <begin position="444"/>
        <end position="500"/>
    </location>
</feature>
<dbReference type="InterPro" id="IPR019786">
    <property type="entry name" value="Zinc_finger_PHD-type_CS"/>
</dbReference>
<dbReference type="InterPro" id="IPR001870">
    <property type="entry name" value="B30.2/SPRY"/>
</dbReference>
<dbReference type="Gene3D" id="2.60.120.920">
    <property type="match status" value="1"/>
</dbReference>
<dbReference type="InterPro" id="IPR037353">
    <property type="entry name" value="ASH2"/>
</dbReference>
<evidence type="ECO:0000313" key="9">
    <source>
        <dbReference type="Proteomes" id="UP000007110"/>
    </source>
</evidence>
<dbReference type="GO" id="GO:0008270">
    <property type="term" value="F:zinc ion binding"/>
    <property type="evidence" value="ECO:0007669"/>
    <property type="project" value="UniProtKB-KW"/>
</dbReference>
<keyword evidence="9" id="KW-1185">Reference proteome</keyword>
<dbReference type="GO" id="GO:0048188">
    <property type="term" value="C:Set1C/COMPASS complex"/>
    <property type="evidence" value="ECO:0007669"/>
    <property type="project" value="InterPro"/>
</dbReference>
<comment type="subcellular location">
    <subcellularLocation>
        <location evidence="1">Nucleus</location>
    </subcellularLocation>
</comment>
<feature type="domain" description="B30.2/SPRY" evidence="7">
    <location>
        <begin position="528"/>
        <end position="719"/>
    </location>
</feature>
<dbReference type="EnsemblMetazoa" id="XM_030979267">
    <property type="protein sequence ID" value="XP_030835127"/>
    <property type="gene ID" value="LOC584795"/>
</dbReference>
<evidence type="ECO:0000256" key="1">
    <source>
        <dbReference type="ARBA" id="ARBA00004123"/>
    </source>
</evidence>
<feature type="region of interest" description="Disordered" evidence="6">
    <location>
        <begin position="48"/>
        <end position="185"/>
    </location>
</feature>
<feature type="compositionally biased region" description="Basic and acidic residues" evidence="6">
    <location>
        <begin position="88"/>
        <end position="111"/>
    </location>
</feature>
<feature type="region of interest" description="Disordered" evidence="6">
    <location>
        <begin position="232"/>
        <end position="257"/>
    </location>
</feature>
<accession>A0A7M7SVX7</accession>
<dbReference type="AlphaFoldDB" id="A0A7M7SVX7"/>
<evidence type="ECO:0000256" key="3">
    <source>
        <dbReference type="ARBA" id="ARBA00022771"/>
    </source>
</evidence>
<dbReference type="InterPro" id="IPR049455">
    <property type="entry name" value="ASH2-like_PHD"/>
</dbReference>
<dbReference type="CTD" id="9070"/>
<reference evidence="9" key="1">
    <citation type="submission" date="2015-02" db="EMBL/GenBank/DDBJ databases">
        <title>Genome sequencing for Strongylocentrotus purpuratus.</title>
        <authorList>
            <person name="Murali S."/>
            <person name="Liu Y."/>
            <person name="Vee V."/>
            <person name="English A."/>
            <person name="Wang M."/>
            <person name="Skinner E."/>
            <person name="Han Y."/>
            <person name="Muzny D.M."/>
            <person name="Worley K.C."/>
            <person name="Gibbs R.A."/>
        </authorList>
    </citation>
    <scope>NUCLEOTIDE SEQUENCE</scope>
</reference>
<organism evidence="8 9">
    <name type="scientific">Strongylocentrotus purpuratus</name>
    <name type="common">Purple sea urchin</name>
    <dbReference type="NCBI Taxonomy" id="7668"/>
    <lineage>
        <taxon>Eukaryota</taxon>
        <taxon>Metazoa</taxon>
        <taxon>Echinodermata</taxon>
        <taxon>Eleutherozoa</taxon>
        <taxon>Echinozoa</taxon>
        <taxon>Echinoidea</taxon>
        <taxon>Euechinoidea</taxon>
        <taxon>Echinacea</taxon>
        <taxon>Camarodonta</taxon>
        <taxon>Echinidea</taxon>
        <taxon>Strongylocentrotidae</taxon>
        <taxon>Strongylocentrotus</taxon>
    </lineage>
</organism>
<dbReference type="FunFam" id="3.90.980.20:FF:000005">
    <property type="entry name" value="Set1/Ash2 histone methyltransferase complex subunit ASH2"/>
    <property type="match status" value="1"/>
</dbReference>
<dbReference type="PANTHER" id="PTHR10598">
    <property type="entry name" value="SET1/ASH2 HISTONE METHYLTRANSFERASE COMPLEX SUBUNIT ASH2"/>
    <property type="match status" value="1"/>
</dbReference>
<feature type="compositionally biased region" description="Pro residues" evidence="6">
    <location>
        <begin position="137"/>
        <end position="161"/>
    </location>
</feature>
<dbReference type="InterPro" id="IPR043136">
    <property type="entry name" value="B30.2/SPRY_sf"/>
</dbReference>
<dbReference type="CDD" id="cd12872">
    <property type="entry name" value="SPRY_Ash2"/>
    <property type="match status" value="1"/>
</dbReference>
<dbReference type="Pfam" id="PF21198">
    <property type="entry name" value="ASH2L-like_WH"/>
    <property type="match status" value="1"/>
</dbReference>
<feature type="region of interest" description="Disordered" evidence="6">
    <location>
        <begin position="198"/>
        <end position="219"/>
    </location>
</feature>
<dbReference type="InterPro" id="IPR011011">
    <property type="entry name" value="Znf_FYVE_PHD"/>
</dbReference>
<dbReference type="Pfam" id="PF00622">
    <property type="entry name" value="SPRY"/>
    <property type="match status" value="1"/>
</dbReference>
<name>A0A7M7SVX7_STRPU</name>
<keyword evidence="5" id="KW-0539">Nucleus</keyword>
<feature type="compositionally biased region" description="Acidic residues" evidence="6">
    <location>
        <begin position="162"/>
        <end position="181"/>
    </location>
</feature>
<evidence type="ECO:0000256" key="5">
    <source>
        <dbReference type="ARBA" id="ARBA00023242"/>
    </source>
</evidence>
<evidence type="ECO:0000256" key="2">
    <source>
        <dbReference type="ARBA" id="ARBA00022723"/>
    </source>
</evidence>
<proteinExistence type="predicted"/>
<dbReference type="SMART" id="SM00449">
    <property type="entry name" value="SPRY"/>
    <property type="match status" value="1"/>
</dbReference>
<evidence type="ECO:0000256" key="4">
    <source>
        <dbReference type="ARBA" id="ARBA00022833"/>
    </source>
</evidence>
<dbReference type="InterPro" id="IPR003877">
    <property type="entry name" value="SPRY_dom"/>
</dbReference>
<dbReference type="SUPFAM" id="SSF57903">
    <property type="entry name" value="FYVE/PHD zinc finger"/>
    <property type="match status" value="1"/>
</dbReference>
<keyword evidence="2" id="KW-0479">Metal-binding</keyword>
<dbReference type="PROSITE" id="PS01359">
    <property type="entry name" value="ZF_PHD_1"/>
    <property type="match status" value="1"/>
</dbReference>
<evidence type="ECO:0000256" key="6">
    <source>
        <dbReference type="SAM" id="MobiDB-lite"/>
    </source>
</evidence>
<dbReference type="GeneID" id="584795"/>
<evidence type="ECO:0000313" key="8">
    <source>
        <dbReference type="EnsemblMetazoa" id="XP_030835127"/>
    </source>
</evidence>
<feature type="compositionally biased region" description="Basic and acidic residues" evidence="6">
    <location>
        <begin position="61"/>
        <end position="74"/>
    </location>
</feature>
<feature type="compositionally biased region" description="Basic and acidic residues" evidence="6">
    <location>
        <begin position="247"/>
        <end position="257"/>
    </location>
</feature>